<keyword evidence="3" id="KW-1003">Cell membrane</keyword>
<keyword evidence="6 7" id="KW-0472">Membrane</keyword>
<dbReference type="SUPFAM" id="SSF161098">
    <property type="entry name" value="MetI-like"/>
    <property type="match status" value="1"/>
</dbReference>
<dbReference type="GO" id="GO:0055085">
    <property type="term" value="P:transmembrane transport"/>
    <property type="evidence" value="ECO:0007669"/>
    <property type="project" value="InterPro"/>
</dbReference>
<dbReference type="Pfam" id="PF00528">
    <property type="entry name" value="BPD_transp_1"/>
    <property type="match status" value="1"/>
</dbReference>
<feature type="transmembrane region" description="Helical" evidence="7">
    <location>
        <begin position="241"/>
        <end position="262"/>
    </location>
</feature>
<accession>A0A559JN20</accession>
<proteinExistence type="inferred from homology"/>
<feature type="transmembrane region" description="Helical" evidence="7">
    <location>
        <begin position="139"/>
        <end position="160"/>
    </location>
</feature>
<dbReference type="CDD" id="cd06261">
    <property type="entry name" value="TM_PBP2"/>
    <property type="match status" value="1"/>
</dbReference>
<evidence type="ECO:0000256" key="5">
    <source>
        <dbReference type="ARBA" id="ARBA00022989"/>
    </source>
</evidence>
<comment type="subcellular location">
    <subcellularLocation>
        <location evidence="1 7">Cell membrane</location>
        <topology evidence="1 7">Multi-pass membrane protein</topology>
    </subcellularLocation>
</comment>
<evidence type="ECO:0000313" key="10">
    <source>
        <dbReference type="Proteomes" id="UP000316330"/>
    </source>
</evidence>
<feature type="domain" description="ABC transmembrane type-1" evidence="8">
    <location>
        <begin position="71"/>
        <end position="262"/>
    </location>
</feature>
<evidence type="ECO:0000256" key="1">
    <source>
        <dbReference type="ARBA" id="ARBA00004651"/>
    </source>
</evidence>
<protein>
    <submittedName>
        <fullName evidence="9">Carbohydrate ABC transporter permease</fullName>
    </submittedName>
</protein>
<feature type="transmembrane region" description="Helical" evidence="7">
    <location>
        <begin position="75"/>
        <end position="96"/>
    </location>
</feature>
<dbReference type="GO" id="GO:0005886">
    <property type="term" value="C:plasma membrane"/>
    <property type="evidence" value="ECO:0007669"/>
    <property type="project" value="UniProtKB-SubCell"/>
</dbReference>
<dbReference type="AlphaFoldDB" id="A0A559JN20"/>
<dbReference type="InterPro" id="IPR000515">
    <property type="entry name" value="MetI-like"/>
</dbReference>
<feature type="transmembrane region" description="Helical" evidence="7">
    <location>
        <begin position="12"/>
        <end position="33"/>
    </location>
</feature>
<dbReference type="RefSeq" id="WP_144700439.1">
    <property type="nucleotide sequence ID" value="NZ_VNJJ01000004.1"/>
</dbReference>
<dbReference type="PROSITE" id="PS50928">
    <property type="entry name" value="ABC_TM1"/>
    <property type="match status" value="1"/>
</dbReference>
<evidence type="ECO:0000256" key="3">
    <source>
        <dbReference type="ARBA" id="ARBA00022475"/>
    </source>
</evidence>
<dbReference type="InterPro" id="IPR035906">
    <property type="entry name" value="MetI-like_sf"/>
</dbReference>
<dbReference type="Gene3D" id="1.10.3720.10">
    <property type="entry name" value="MetI-like"/>
    <property type="match status" value="1"/>
</dbReference>
<organism evidence="9 10">
    <name type="scientific">Cohnella terricola</name>
    <dbReference type="NCBI Taxonomy" id="1289167"/>
    <lineage>
        <taxon>Bacteria</taxon>
        <taxon>Bacillati</taxon>
        <taxon>Bacillota</taxon>
        <taxon>Bacilli</taxon>
        <taxon>Bacillales</taxon>
        <taxon>Paenibacillaceae</taxon>
        <taxon>Cohnella</taxon>
    </lineage>
</organism>
<evidence type="ECO:0000256" key="2">
    <source>
        <dbReference type="ARBA" id="ARBA00022448"/>
    </source>
</evidence>
<keyword evidence="2 7" id="KW-0813">Transport</keyword>
<evidence type="ECO:0000256" key="7">
    <source>
        <dbReference type="RuleBase" id="RU363032"/>
    </source>
</evidence>
<keyword evidence="5 7" id="KW-1133">Transmembrane helix</keyword>
<feature type="transmembrane region" description="Helical" evidence="7">
    <location>
        <begin position="108"/>
        <end position="127"/>
    </location>
</feature>
<gene>
    <name evidence="9" type="ORF">FPZ45_08985</name>
</gene>
<keyword evidence="10" id="KW-1185">Reference proteome</keyword>
<evidence type="ECO:0000259" key="8">
    <source>
        <dbReference type="PROSITE" id="PS50928"/>
    </source>
</evidence>
<sequence length="277" mass="30463">MRLARFRLSGPVLYLISILWALVTLYPLVFTVMSSFKTTDEIYSAPFKLPSLYSFSNYAKALFDAGMLRAIGNSFGISIVSTLSVILLGSLASFVLARLGLKFGNAILLYFLLGIMIPIHTTLIPLMKMVSSVNGHNHYLTLILIYTAFHLPFAIFLISSHMRGISKELDESATLDGCGPIRLFASILFPLTMPAIATAFILTFLYVYNDLVIAVIFISDKSMFTIPLTMLTFVARSLTEYGPIFASIVVSIIPMVIVFLAFQERVVSGLAAGAVKE</sequence>
<comment type="caution">
    <text evidence="9">The sequence shown here is derived from an EMBL/GenBank/DDBJ whole genome shotgun (WGS) entry which is preliminary data.</text>
</comment>
<feature type="transmembrane region" description="Helical" evidence="7">
    <location>
        <begin position="211"/>
        <end position="234"/>
    </location>
</feature>
<keyword evidence="4 7" id="KW-0812">Transmembrane</keyword>
<evidence type="ECO:0000313" key="9">
    <source>
        <dbReference type="EMBL" id="TVY01272.1"/>
    </source>
</evidence>
<comment type="similarity">
    <text evidence="7">Belongs to the binding-protein-dependent transport system permease family.</text>
</comment>
<dbReference type="EMBL" id="VNJJ01000004">
    <property type="protein sequence ID" value="TVY01272.1"/>
    <property type="molecule type" value="Genomic_DNA"/>
</dbReference>
<dbReference type="OrthoDB" id="187395at2"/>
<feature type="transmembrane region" description="Helical" evidence="7">
    <location>
        <begin position="181"/>
        <end position="205"/>
    </location>
</feature>
<dbReference type="PANTHER" id="PTHR43744:SF8">
    <property type="entry name" value="SN-GLYCEROL-3-PHOSPHATE TRANSPORT SYSTEM PERMEASE PROTEIN UGPE"/>
    <property type="match status" value="1"/>
</dbReference>
<dbReference type="PANTHER" id="PTHR43744">
    <property type="entry name" value="ABC TRANSPORTER PERMEASE PROTEIN MG189-RELATED-RELATED"/>
    <property type="match status" value="1"/>
</dbReference>
<dbReference type="Proteomes" id="UP000316330">
    <property type="component" value="Unassembled WGS sequence"/>
</dbReference>
<evidence type="ECO:0000256" key="6">
    <source>
        <dbReference type="ARBA" id="ARBA00023136"/>
    </source>
</evidence>
<name>A0A559JN20_9BACL</name>
<reference evidence="9 10" key="1">
    <citation type="submission" date="2019-07" db="EMBL/GenBank/DDBJ databases">
        <authorList>
            <person name="Kim J."/>
        </authorList>
    </citation>
    <scope>NUCLEOTIDE SEQUENCE [LARGE SCALE GENOMIC DNA]</scope>
    <source>
        <strain evidence="9 10">G13</strain>
    </source>
</reference>
<evidence type="ECO:0000256" key="4">
    <source>
        <dbReference type="ARBA" id="ARBA00022692"/>
    </source>
</evidence>